<dbReference type="RefSeq" id="WP_072792308.1">
    <property type="nucleotide sequence ID" value="NZ_FQWM01000002.1"/>
</dbReference>
<feature type="chain" id="PRO_5009912680" evidence="1">
    <location>
        <begin position="25"/>
        <end position="112"/>
    </location>
</feature>
<name>A0A1M5NSE0_9RHOB</name>
<keyword evidence="1" id="KW-0732">Signal</keyword>
<dbReference type="EMBL" id="FQWM01000002">
    <property type="protein sequence ID" value="SHG92514.1"/>
    <property type="molecule type" value="Genomic_DNA"/>
</dbReference>
<accession>A0A1M5NSE0</accession>
<dbReference type="Proteomes" id="UP000184211">
    <property type="component" value="Unassembled WGS sequence"/>
</dbReference>
<reference evidence="3" key="1">
    <citation type="submission" date="2016-11" db="EMBL/GenBank/DDBJ databases">
        <authorList>
            <person name="Varghese N."/>
            <person name="Submissions S."/>
        </authorList>
    </citation>
    <scope>NUCLEOTIDE SEQUENCE [LARGE SCALE GENOMIC DNA]</scope>
    <source>
        <strain evidence="3">DSM 28223</strain>
    </source>
</reference>
<gene>
    <name evidence="2" type="ORF">SAMN04488044_1620</name>
</gene>
<dbReference type="AlphaFoldDB" id="A0A1M5NSE0"/>
<evidence type="ECO:0000313" key="2">
    <source>
        <dbReference type="EMBL" id="SHG92514.1"/>
    </source>
</evidence>
<organism evidence="2 3">
    <name type="scientific">Cognatishimia maritima</name>
    <dbReference type="NCBI Taxonomy" id="870908"/>
    <lineage>
        <taxon>Bacteria</taxon>
        <taxon>Pseudomonadati</taxon>
        <taxon>Pseudomonadota</taxon>
        <taxon>Alphaproteobacteria</taxon>
        <taxon>Rhodobacterales</taxon>
        <taxon>Paracoccaceae</taxon>
        <taxon>Cognatishimia</taxon>
    </lineage>
</organism>
<proteinExistence type="predicted"/>
<protein>
    <submittedName>
        <fullName evidence="2">Uncharacterized protein</fullName>
    </submittedName>
</protein>
<sequence>MKQALMSLALAAGVFLAFGEAAQAAQCADRDAVHQKLVSDYKENPTTSFSNATNHRLDIYTSRNSRTWSILLHVRDSNMVCLAASGKGKRQLKKTLGELHSNRSMARVDLQG</sequence>
<evidence type="ECO:0000256" key="1">
    <source>
        <dbReference type="SAM" id="SignalP"/>
    </source>
</evidence>
<keyword evidence="3" id="KW-1185">Reference proteome</keyword>
<feature type="signal peptide" evidence="1">
    <location>
        <begin position="1"/>
        <end position="24"/>
    </location>
</feature>
<evidence type="ECO:0000313" key="3">
    <source>
        <dbReference type="Proteomes" id="UP000184211"/>
    </source>
</evidence>